<organism evidence="10 11">
    <name type="scientific">Zostera marina</name>
    <name type="common">Eelgrass</name>
    <dbReference type="NCBI Taxonomy" id="29655"/>
    <lineage>
        <taxon>Eukaryota</taxon>
        <taxon>Viridiplantae</taxon>
        <taxon>Streptophyta</taxon>
        <taxon>Embryophyta</taxon>
        <taxon>Tracheophyta</taxon>
        <taxon>Spermatophyta</taxon>
        <taxon>Magnoliopsida</taxon>
        <taxon>Liliopsida</taxon>
        <taxon>Zosteraceae</taxon>
        <taxon>Zostera</taxon>
    </lineage>
</organism>
<evidence type="ECO:0000256" key="4">
    <source>
        <dbReference type="ARBA" id="ARBA00022481"/>
    </source>
</evidence>
<dbReference type="EMBL" id="LFYR01001978">
    <property type="protein sequence ID" value="KMZ58114.1"/>
    <property type="molecule type" value="Genomic_DNA"/>
</dbReference>
<evidence type="ECO:0000259" key="9">
    <source>
        <dbReference type="PROSITE" id="PS50053"/>
    </source>
</evidence>
<dbReference type="PANTHER" id="PTHR13169:SF1">
    <property type="entry name" value="MEMBRANE-ANCHORED UBIQUITIN-FOLD PROTEIN 4"/>
    <property type="match status" value="1"/>
</dbReference>
<dbReference type="InterPro" id="IPR039540">
    <property type="entry name" value="UBL3-like_ubiquitin_dom"/>
</dbReference>
<dbReference type="Pfam" id="PF13881">
    <property type="entry name" value="Rad60-SLD_2"/>
    <property type="match status" value="1"/>
</dbReference>
<proteinExistence type="predicted"/>
<name>A0A0K9NMY0_ZOSMR</name>
<comment type="caution">
    <text evidence="10">The sequence shown here is derived from an EMBL/GenBank/DDBJ whole genome shotgun (WGS) entry which is preliminary data.</text>
</comment>
<keyword evidence="7" id="KW-0636">Prenylation</keyword>
<keyword evidence="4" id="KW-0488">Methylation</keyword>
<feature type="domain" description="Ubiquitin-like" evidence="9">
    <location>
        <begin position="8"/>
        <end position="74"/>
    </location>
</feature>
<keyword evidence="6" id="KW-0449">Lipoprotein</keyword>
<dbReference type="PIRSF" id="PIRSF032572">
    <property type="entry name" value="MUB"/>
    <property type="match status" value="1"/>
</dbReference>
<evidence type="ECO:0000256" key="1">
    <source>
        <dbReference type="ARBA" id="ARBA00002929"/>
    </source>
</evidence>
<dbReference type="PROSITE" id="PS50053">
    <property type="entry name" value="UBIQUITIN_2"/>
    <property type="match status" value="1"/>
</dbReference>
<gene>
    <name evidence="10" type="ORF">ZOSMA_7G01450</name>
</gene>
<reference evidence="11" key="1">
    <citation type="journal article" date="2016" name="Nature">
        <title>The genome of the seagrass Zostera marina reveals angiosperm adaptation to the sea.</title>
        <authorList>
            <person name="Olsen J.L."/>
            <person name="Rouze P."/>
            <person name="Verhelst B."/>
            <person name="Lin Y.-C."/>
            <person name="Bayer T."/>
            <person name="Collen J."/>
            <person name="Dattolo E."/>
            <person name="De Paoli E."/>
            <person name="Dittami S."/>
            <person name="Maumus F."/>
            <person name="Michel G."/>
            <person name="Kersting A."/>
            <person name="Lauritano C."/>
            <person name="Lohaus R."/>
            <person name="Toepel M."/>
            <person name="Tonon T."/>
            <person name="Vanneste K."/>
            <person name="Amirebrahimi M."/>
            <person name="Brakel J."/>
            <person name="Bostroem C."/>
            <person name="Chovatia M."/>
            <person name="Grimwood J."/>
            <person name="Jenkins J.W."/>
            <person name="Jueterbock A."/>
            <person name="Mraz A."/>
            <person name="Stam W.T."/>
            <person name="Tice H."/>
            <person name="Bornberg-Bauer E."/>
            <person name="Green P.J."/>
            <person name="Pearson G.A."/>
            <person name="Procaccini G."/>
            <person name="Duarte C.M."/>
            <person name="Schmutz J."/>
            <person name="Reusch T.B.H."/>
            <person name="Van de Peer Y."/>
        </authorList>
    </citation>
    <scope>NUCLEOTIDE SEQUENCE [LARGE SCALE GENOMIC DNA]</scope>
    <source>
        <strain evidence="11">cv. Finnish</strain>
    </source>
</reference>
<accession>A0A0K9NMY0</accession>
<evidence type="ECO:0000256" key="7">
    <source>
        <dbReference type="ARBA" id="ARBA00023289"/>
    </source>
</evidence>
<comment type="function">
    <text evidence="1 8">May serve as docking site to facilitate the association of other proteins to the plasma membrane.</text>
</comment>
<dbReference type="OrthoDB" id="1043111at2759"/>
<dbReference type="OMA" id="GIITMHA"/>
<dbReference type="CDD" id="cd01814">
    <property type="entry name" value="Ubl_MUBs_plant"/>
    <property type="match status" value="1"/>
</dbReference>
<dbReference type="PANTHER" id="PTHR13169">
    <property type="entry name" value="UBIQUITIN-LIKE PROTEIN 3 HCG-1 PROTEIN"/>
    <property type="match status" value="1"/>
</dbReference>
<comment type="subcellular location">
    <subcellularLocation>
        <location evidence="2">Cell membrane</location>
        <topology evidence="2">Lipid-anchor</topology>
    </subcellularLocation>
</comment>
<dbReference type="SUPFAM" id="SSF54236">
    <property type="entry name" value="Ubiquitin-like"/>
    <property type="match status" value="1"/>
</dbReference>
<dbReference type="Proteomes" id="UP000036987">
    <property type="component" value="Unassembled WGS sequence"/>
</dbReference>
<dbReference type="AlphaFoldDB" id="A0A0K9NMY0"/>
<sequence>MSEEEDVVDIKFRLGDGSDLGPFKYNSSITVAMLKERIISDWPKDKKVSPKVPNDVKLINSGKILENSQTIAQCKTPFSDLPGSGMTMHVVIQPSLIKAKSEKKVDDMPKKTTVCSCTIL</sequence>
<dbReference type="InterPro" id="IPR040015">
    <property type="entry name" value="UBL3-like"/>
</dbReference>
<dbReference type="InterPro" id="IPR000626">
    <property type="entry name" value="Ubiquitin-like_dom"/>
</dbReference>
<evidence type="ECO:0000256" key="5">
    <source>
        <dbReference type="ARBA" id="ARBA00023136"/>
    </source>
</evidence>
<evidence type="ECO:0000256" key="2">
    <source>
        <dbReference type="ARBA" id="ARBA00004193"/>
    </source>
</evidence>
<keyword evidence="5 8" id="KW-0472">Membrane</keyword>
<dbReference type="STRING" id="29655.A0A0K9NMY0"/>
<evidence type="ECO:0000256" key="6">
    <source>
        <dbReference type="ARBA" id="ARBA00023288"/>
    </source>
</evidence>
<dbReference type="InterPro" id="IPR017000">
    <property type="entry name" value="MUB"/>
</dbReference>
<evidence type="ECO:0000313" key="10">
    <source>
        <dbReference type="EMBL" id="KMZ58114.1"/>
    </source>
</evidence>
<evidence type="ECO:0000256" key="8">
    <source>
        <dbReference type="PIRNR" id="PIRNR032572"/>
    </source>
</evidence>
<evidence type="ECO:0000256" key="3">
    <source>
        <dbReference type="ARBA" id="ARBA00022475"/>
    </source>
</evidence>
<keyword evidence="11" id="KW-1185">Reference proteome</keyword>
<dbReference type="Gene3D" id="3.10.20.90">
    <property type="entry name" value="Phosphatidylinositol 3-kinase Catalytic Subunit, Chain A, domain 1"/>
    <property type="match status" value="1"/>
</dbReference>
<evidence type="ECO:0000313" key="11">
    <source>
        <dbReference type="Proteomes" id="UP000036987"/>
    </source>
</evidence>
<dbReference type="InterPro" id="IPR029071">
    <property type="entry name" value="Ubiquitin-like_domsf"/>
</dbReference>
<dbReference type="GO" id="GO:0005886">
    <property type="term" value="C:plasma membrane"/>
    <property type="evidence" value="ECO:0007669"/>
    <property type="project" value="UniProtKB-SubCell"/>
</dbReference>
<protein>
    <recommendedName>
        <fullName evidence="8">Membrane-anchored ubiquitin-fold protein</fullName>
    </recommendedName>
</protein>
<keyword evidence="3 8" id="KW-1003">Cell membrane</keyword>